<protein>
    <submittedName>
        <fullName evidence="9">ABC transporter xylose-binding lipoprotein</fullName>
    </submittedName>
</protein>
<feature type="chain" id="PRO_5002953639" evidence="7">
    <location>
        <begin position="28"/>
        <end position="454"/>
    </location>
</feature>
<dbReference type="HOGENOM" id="CLU_027135_0_0_14"/>
<reference evidence="10" key="1">
    <citation type="journal article" date="2009" name="BMC Bioinformatics">
        <title>The Mycoplasma conjunctivae genome sequencing, annotation and analysis.</title>
        <authorList>
            <person name="Calderon-Copete S.P."/>
            <person name="Wigger G."/>
            <person name="Wunderlin C."/>
            <person name="Schmidheini T."/>
            <person name="Frey J."/>
            <person name="Quail M.A."/>
            <person name="Falquet L."/>
        </authorList>
    </citation>
    <scope>NUCLEOTIDE SEQUENCE [LARGE SCALE GENOMIC DNA]</scope>
    <source>
        <strain evidence="10">ATCC 25834 / NCTC 10147 / HRC/581</strain>
    </source>
</reference>
<dbReference type="EMBL" id="FM864216">
    <property type="protein sequence ID" value="CAT05391.1"/>
    <property type="molecule type" value="Genomic_DNA"/>
</dbReference>
<dbReference type="InterPro" id="IPR050957">
    <property type="entry name" value="BMP_lipoprotein"/>
</dbReference>
<keyword evidence="5 9" id="KW-0449">Lipoprotein</keyword>
<dbReference type="InterPro" id="IPR003760">
    <property type="entry name" value="PnrA-like"/>
</dbReference>
<comment type="subcellular location">
    <subcellularLocation>
        <location evidence="1">Cell membrane</location>
    </subcellularLocation>
</comment>
<dbReference type="eggNOG" id="COG1744">
    <property type="taxonomic scope" value="Bacteria"/>
</dbReference>
<evidence type="ECO:0000259" key="8">
    <source>
        <dbReference type="Pfam" id="PF02608"/>
    </source>
</evidence>
<dbReference type="PIRSF" id="PIRSF032900">
    <property type="entry name" value="Mycoplasma_p48"/>
    <property type="match status" value="1"/>
</dbReference>
<organism evidence="9 10">
    <name type="scientific">Mesomycoplasma conjunctivae (strain ATCC 25834 / NCTC 10147 / HRC/581)</name>
    <name type="common">Mycoplasma conjunctivae</name>
    <dbReference type="NCBI Taxonomy" id="572263"/>
    <lineage>
        <taxon>Bacteria</taxon>
        <taxon>Bacillati</taxon>
        <taxon>Mycoplasmatota</taxon>
        <taxon>Mycoplasmoidales</taxon>
        <taxon>Metamycoplasmataceae</taxon>
        <taxon>Mesomycoplasma</taxon>
    </lineage>
</organism>
<evidence type="ECO:0000313" key="9">
    <source>
        <dbReference type="EMBL" id="CAT05391.1"/>
    </source>
</evidence>
<dbReference type="PROSITE" id="PS51257">
    <property type="entry name" value="PROKAR_LIPOPROTEIN"/>
    <property type="match status" value="1"/>
</dbReference>
<accession>C5J7C8</accession>
<gene>
    <name evidence="9" type="primary">xylF</name>
    <name evidence="9" type="ordered locus">MCJ_007050</name>
</gene>
<evidence type="ECO:0000313" key="10">
    <source>
        <dbReference type="Proteomes" id="UP000001491"/>
    </source>
</evidence>
<keyword evidence="4" id="KW-0472">Membrane</keyword>
<evidence type="ECO:0000256" key="1">
    <source>
        <dbReference type="ARBA" id="ARBA00004236"/>
    </source>
</evidence>
<dbReference type="KEGG" id="mco:MCJ_007050"/>
<dbReference type="AlphaFoldDB" id="C5J7C8"/>
<evidence type="ECO:0000256" key="7">
    <source>
        <dbReference type="SAM" id="SignalP"/>
    </source>
</evidence>
<dbReference type="GO" id="GO:0005886">
    <property type="term" value="C:plasma membrane"/>
    <property type="evidence" value="ECO:0007669"/>
    <property type="project" value="UniProtKB-SubCell"/>
</dbReference>
<feature type="signal peptide" evidence="7">
    <location>
        <begin position="1"/>
        <end position="27"/>
    </location>
</feature>
<dbReference type="Gene3D" id="3.40.50.2300">
    <property type="match status" value="2"/>
</dbReference>
<keyword evidence="3 7" id="KW-0732">Signal</keyword>
<dbReference type="PANTHER" id="PTHR34296">
    <property type="entry name" value="TRANSCRIPTIONAL ACTIVATOR PROTEIN MED"/>
    <property type="match status" value="1"/>
</dbReference>
<evidence type="ECO:0000256" key="4">
    <source>
        <dbReference type="ARBA" id="ARBA00023136"/>
    </source>
</evidence>
<evidence type="ECO:0000256" key="5">
    <source>
        <dbReference type="ARBA" id="ARBA00023288"/>
    </source>
</evidence>
<keyword evidence="2" id="KW-1003">Cell membrane</keyword>
<evidence type="ECO:0000256" key="2">
    <source>
        <dbReference type="ARBA" id="ARBA00022475"/>
    </source>
</evidence>
<keyword evidence="10" id="KW-1185">Reference proteome</keyword>
<sequence length="454" mass="48947">MEREQMKKIKKFFGLGLLVPLSGIALVACGTPNNQTPSKEKEGATQDQGTGFSQPAVDKLAQDNKAKIETTAQDNNKHFKTNFALVTADGTVFDGSFNQSSFEAIKKFVSLTKDNAKQRHIDFATANLSQTYTSLLVTEANVWVLSGFQHGNAIETWLKQGNNLESFKTKNIIIIGIDWAQATDSSIPNGRMISIQYNVEEGAWIAGYAAADFLAAKYPNDENKRKLTSFGGGDFPAVTDFIVGFLTGVKAYNEENASKKTKVSSSTIDLTTGFNASAAESVTKISSISNAGDPTIIFPAAGPQTQNVLNAIKGKSDKYVIGVDVDQSKTFKGAGESEKFFTSVEKGLGTSIFQVATALFTKENESKLLGGFQFNSKNGVVKLGYHDLFTNVSPNALTGDDKTLAEASIKKAVDKFKQLTNSKESEVKTTLKIKTATPGQGSTILSELIQEINK</sequence>
<dbReference type="Pfam" id="PF02608">
    <property type="entry name" value="Bmp"/>
    <property type="match status" value="1"/>
</dbReference>
<feature type="domain" description="ABC transporter substrate-binding protein PnrA-like" evidence="8">
    <location>
        <begin position="85"/>
        <end position="330"/>
    </location>
</feature>
<evidence type="ECO:0000256" key="3">
    <source>
        <dbReference type="ARBA" id="ARBA00022729"/>
    </source>
</evidence>
<name>C5J7C8_MESCH</name>
<dbReference type="PRINTS" id="PR01733">
    <property type="entry name" value="LIPPROTEIN48"/>
</dbReference>
<feature type="region of interest" description="Disordered" evidence="6">
    <location>
        <begin position="33"/>
        <end position="54"/>
    </location>
</feature>
<proteinExistence type="predicted"/>
<dbReference type="InterPro" id="IPR008107">
    <property type="entry name" value="Mycoplasma_p48"/>
</dbReference>
<dbReference type="PANTHER" id="PTHR34296:SF2">
    <property type="entry name" value="ABC TRANSPORTER GUANOSINE-BINDING PROTEIN NUPN"/>
    <property type="match status" value="1"/>
</dbReference>
<evidence type="ECO:0000256" key="6">
    <source>
        <dbReference type="SAM" id="MobiDB-lite"/>
    </source>
</evidence>
<dbReference type="Proteomes" id="UP000001491">
    <property type="component" value="Chromosome"/>
</dbReference>